<dbReference type="EMBL" id="JAXIOK010000001">
    <property type="protein sequence ID" value="KAK4781221.1"/>
    <property type="molecule type" value="Genomic_DNA"/>
</dbReference>
<dbReference type="InterPro" id="IPR029044">
    <property type="entry name" value="Nucleotide-diphossugar_trans"/>
</dbReference>
<evidence type="ECO:0000256" key="7">
    <source>
        <dbReference type="ARBA" id="ARBA00022679"/>
    </source>
</evidence>
<evidence type="ECO:0000313" key="12">
    <source>
        <dbReference type="EMBL" id="KAK4781221.1"/>
    </source>
</evidence>
<comment type="pathway">
    <text evidence="2">Lipid metabolism; sphingolipid metabolism.</text>
</comment>
<evidence type="ECO:0000256" key="5">
    <source>
        <dbReference type="ARBA" id="ARBA00012699"/>
    </source>
</evidence>
<evidence type="ECO:0000256" key="9">
    <source>
        <dbReference type="ARBA" id="ARBA00022989"/>
    </source>
</evidence>
<evidence type="ECO:0000256" key="2">
    <source>
        <dbReference type="ARBA" id="ARBA00004760"/>
    </source>
</evidence>
<keyword evidence="10 11" id="KW-0472">Membrane</keyword>
<dbReference type="GO" id="GO:0008120">
    <property type="term" value="F:ceramide glucosyltransferase activity"/>
    <property type="evidence" value="ECO:0007669"/>
    <property type="project" value="UniProtKB-EC"/>
</dbReference>
<evidence type="ECO:0000256" key="4">
    <source>
        <dbReference type="ARBA" id="ARBA00006739"/>
    </source>
</evidence>
<sequence>MHKDSKYVLFLDDDVRLHPGTIGALTAEMVKRPEIFIQTGYPLDLPSGSLGSYCIYEYHMPCSMGYATGGKTFFLWGGCMMMHTDDFRYDRYGVDFFHCFRYWNYSRKQTFVLESYTTKVNQGINLMKQVRLQLVSTTFTGLFMVTCLAVCTIIELSSMWNLTRIEVKLCNMLSPEAPQLSLASYNWCLVFIAIPVDNFLYTISALRSHFSQSINWSGIPYHLKDGKISKIDRNKNIGPKFTDLGGKKLHEKKGSSTKSSFVVSLARSLVQWRQPKNIMYSMYSSPYMLSSYKEGMPLVASIAEEEIVWSTLLPLHSVQLNTPRD</sequence>
<evidence type="ECO:0000256" key="3">
    <source>
        <dbReference type="ARBA" id="ARBA00004991"/>
    </source>
</evidence>
<evidence type="ECO:0000256" key="6">
    <source>
        <dbReference type="ARBA" id="ARBA00022676"/>
    </source>
</evidence>
<dbReference type="SUPFAM" id="SSF53448">
    <property type="entry name" value="Nucleotide-diphospho-sugar transferases"/>
    <property type="match status" value="1"/>
</dbReference>
<dbReference type="PANTHER" id="PTHR12726">
    <property type="entry name" value="CERAMIDE GLUCOSYLTRANSFERASE"/>
    <property type="match status" value="1"/>
</dbReference>
<reference evidence="12 13" key="1">
    <citation type="journal article" date="2023" name="Hortic Res">
        <title>Pangenome of water caltrop reveals structural variations and asymmetric subgenome divergence after allopolyploidization.</title>
        <authorList>
            <person name="Zhang X."/>
            <person name="Chen Y."/>
            <person name="Wang L."/>
            <person name="Yuan Y."/>
            <person name="Fang M."/>
            <person name="Shi L."/>
            <person name="Lu R."/>
            <person name="Comes H.P."/>
            <person name="Ma Y."/>
            <person name="Chen Y."/>
            <person name="Huang G."/>
            <person name="Zhou Y."/>
            <person name="Zheng Z."/>
            <person name="Qiu Y."/>
        </authorList>
    </citation>
    <scope>NUCLEOTIDE SEQUENCE [LARGE SCALE GENOMIC DNA]</scope>
    <source>
        <tissue evidence="12">Roots</tissue>
    </source>
</reference>
<comment type="similarity">
    <text evidence="4">Belongs to the glycosyltransferase 2 family.</text>
</comment>
<name>A0AAN7LID0_9MYRT</name>
<keyword evidence="13" id="KW-1185">Reference proteome</keyword>
<organism evidence="12 13">
    <name type="scientific">Trapa incisa</name>
    <dbReference type="NCBI Taxonomy" id="236973"/>
    <lineage>
        <taxon>Eukaryota</taxon>
        <taxon>Viridiplantae</taxon>
        <taxon>Streptophyta</taxon>
        <taxon>Embryophyta</taxon>
        <taxon>Tracheophyta</taxon>
        <taxon>Spermatophyta</taxon>
        <taxon>Magnoliopsida</taxon>
        <taxon>eudicotyledons</taxon>
        <taxon>Gunneridae</taxon>
        <taxon>Pentapetalae</taxon>
        <taxon>rosids</taxon>
        <taxon>malvids</taxon>
        <taxon>Myrtales</taxon>
        <taxon>Lythraceae</taxon>
        <taxon>Trapa</taxon>
    </lineage>
</organism>
<keyword evidence="9 11" id="KW-1133">Transmembrane helix</keyword>
<comment type="subcellular location">
    <subcellularLocation>
        <location evidence="1">Membrane</location>
        <topology evidence="1">Multi-pass membrane protein</topology>
    </subcellularLocation>
</comment>
<comment type="caution">
    <text evidence="12">The sequence shown here is derived from an EMBL/GenBank/DDBJ whole genome shotgun (WGS) entry which is preliminary data.</text>
</comment>
<dbReference type="AlphaFoldDB" id="A0AAN7LID0"/>
<keyword evidence="8 11" id="KW-0812">Transmembrane</keyword>
<keyword evidence="7" id="KW-0808">Transferase</keyword>
<evidence type="ECO:0000313" key="13">
    <source>
        <dbReference type="Proteomes" id="UP001345219"/>
    </source>
</evidence>
<dbReference type="GO" id="GO:0006679">
    <property type="term" value="P:glucosylceramide biosynthetic process"/>
    <property type="evidence" value="ECO:0007669"/>
    <property type="project" value="TreeGrafter"/>
</dbReference>
<evidence type="ECO:0000256" key="8">
    <source>
        <dbReference type="ARBA" id="ARBA00022692"/>
    </source>
</evidence>
<proteinExistence type="inferred from homology"/>
<accession>A0AAN7LID0</accession>
<protein>
    <recommendedName>
        <fullName evidence="5">ceramide glucosyltransferase</fullName>
        <ecNumber evidence="5">2.4.1.80</ecNumber>
    </recommendedName>
</protein>
<keyword evidence="6" id="KW-0328">Glycosyltransferase</keyword>
<dbReference type="Proteomes" id="UP001345219">
    <property type="component" value="Chromosome 13"/>
</dbReference>
<evidence type="ECO:0000256" key="11">
    <source>
        <dbReference type="SAM" id="Phobius"/>
    </source>
</evidence>
<dbReference type="GO" id="GO:0016020">
    <property type="term" value="C:membrane"/>
    <property type="evidence" value="ECO:0007669"/>
    <property type="project" value="UniProtKB-SubCell"/>
</dbReference>
<dbReference type="Gene3D" id="3.90.550.10">
    <property type="entry name" value="Spore Coat Polysaccharide Biosynthesis Protein SpsA, Chain A"/>
    <property type="match status" value="1"/>
</dbReference>
<comment type="pathway">
    <text evidence="3">Sphingolipid metabolism.</text>
</comment>
<dbReference type="PANTHER" id="PTHR12726:SF0">
    <property type="entry name" value="CERAMIDE GLUCOSYLTRANSFERASE"/>
    <property type="match status" value="1"/>
</dbReference>
<gene>
    <name evidence="12" type="ORF">SAY87_017327</name>
</gene>
<evidence type="ECO:0000256" key="10">
    <source>
        <dbReference type="ARBA" id="ARBA00023136"/>
    </source>
</evidence>
<dbReference type="InterPro" id="IPR025993">
    <property type="entry name" value="Ceramide_glucosylTrfase"/>
</dbReference>
<evidence type="ECO:0000256" key="1">
    <source>
        <dbReference type="ARBA" id="ARBA00004141"/>
    </source>
</evidence>
<dbReference type="EC" id="2.4.1.80" evidence="5"/>
<feature type="transmembrane region" description="Helical" evidence="11">
    <location>
        <begin position="134"/>
        <end position="160"/>
    </location>
</feature>